<dbReference type="SUPFAM" id="SSF89260">
    <property type="entry name" value="Collagen-binding domain"/>
    <property type="match status" value="1"/>
</dbReference>
<dbReference type="Proteomes" id="UP000637383">
    <property type="component" value="Unassembled WGS sequence"/>
</dbReference>
<accession>A0ABR8JYX1</accession>
<keyword evidence="2" id="KW-0964">Secreted</keyword>
<reference evidence="4 5" key="1">
    <citation type="journal article" date="2020" name="ISME J.">
        <title>Comparative genomics reveals insights into cyanobacterial evolution and habitat adaptation.</title>
        <authorList>
            <person name="Chen M.Y."/>
            <person name="Teng W.K."/>
            <person name="Zhao L."/>
            <person name="Hu C.X."/>
            <person name="Zhou Y.K."/>
            <person name="Han B.P."/>
            <person name="Song L.R."/>
            <person name="Shu W.S."/>
        </authorList>
    </citation>
    <scope>NUCLEOTIDE SEQUENCE [LARGE SCALE GENOMIC DNA]</scope>
    <source>
        <strain evidence="4 5">FACHB-159</strain>
    </source>
</reference>
<dbReference type="InterPro" id="IPR011049">
    <property type="entry name" value="Serralysin-like_metalloprot_C"/>
</dbReference>
<dbReference type="PANTHER" id="PTHR38340:SF1">
    <property type="entry name" value="S-LAYER PROTEIN"/>
    <property type="match status" value="1"/>
</dbReference>
<dbReference type="PROSITE" id="PS00330">
    <property type="entry name" value="HEMOLYSIN_CALCIUM"/>
    <property type="match status" value="4"/>
</dbReference>
<evidence type="ECO:0000313" key="4">
    <source>
        <dbReference type="EMBL" id="MBD2732538.1"/>
    </source>
</evidence>
<dbReference type="RefSeq" id="WP_190953255.1">
    <property type="nucleotide sequence ID" value="NZ_JACJTU010000001.1"/>
</dbReference>
<dbReference type="Pfam" id="PF00353">
    <property type="entry name" value="HemolysinCabind"/>
    <property type="match status" value="4"/>
</dbReference>
<dbReference type="InterPro" id="IPR050557">
    <property type="entry name" value="RTX_toxin/Mannuronan_C5-epim"/>
</dbReference>
<name>A0ABR8JYX1_9NOSO</name>
<keyword evidence="5" id="KW-1185">Reference proteome</keyword>
<evidence type="ECO:0000313" key="5">
    <source>
        <dbReference type="Proteomes" id="UP000637383"/>
    </source>
</evidence>
<protein>
    <submittedName>
        <fullName evidence="4">Pre-peptidase C-terminal domain-containing protein</fullName>
    </submittedName>
</protein>
<feature type="region of interest" description="Disordered" evidence="3">
    <location>
        <begin position="308"/>
        <end position="330"/>
    </location>
</feature>
<feature type="compositionally biased region" description="Low complexity" evidence="3">
    <location>
        <begin position="64"/>
        <end position="82"/>
    </location>
</feature>
<sequence>MAFIFGTTGNDTINGTTGNDTIVGWASGGNANSTSGNDTLNGLAGNDSLAGGTSNDSLNGGDGSDTLNGGTGNDTLNGGTGNDTLIGGAGNDFFRGSQGNDSIDGGDGFDIADYSQLNQTITLSGVGTIQKGALGQDQVFKVERVIANANVANNTIDTSASLPGVSITVNLQAQTISANNVPGLGTISFSVINFDNIVGTNASDSIIGDSQNNRLSGNNGNDTIDGGLGIDTLIGGLGDDTYIINSTTDTITEAANAGIDTVRSSVTYTLGANLDNLTLTGTGSINGTGNSLNNTISGTSPGNNILNGRGGDDSLIGGSGNDTLNGEDGDDRLRSGLNNDRLNGGAGNDVLIGVFGTGTPGGNSLPPGLGEIDTFTGGTGTDRFILGDFISVYYDDNNSVNPGFNDLAIITDFNSSDDKIQLKGSASNYRLEVVGINTQIFLDKPGAEPDEIIGIVEGRNNLTFNDFLFNFERELPGKGTNNTILSAEALGSLASGSSVDVSAQLVTVQPESNPDSDFFTFSLANAATVNIVTGVTSPGDTVLGLFDAFGSLVTSNDDGAGGTASLINRFLGAGTYTISVSKFPLFPQDGGTFSGSASGVPDFSYTLQVSVV</sequence>
<proteinExistence type="predicted"/>
<gene>
    <name evidence="4" type="ORF">H6H03_01235</name>
</gene>
<dbReference type="Gene3D" id="2.150.10.10">
    <property type="entry name" value="Serralysin-like metalloprotease, C-terminal"/>
    <property type="match status" value="3"/>
</dbReference>
<evidence type="ECO:0000256" key="3">
    <source>
        <dbReference type="SAM" id="MobiDB-lite"/>
    </source>
</evidence>
<comment type="caution">
    <text evidence="4">The sequence shown here is derived from an EMBL/GenBank/DDBJ whole genome shotgun (WGS) entry which is preliminary data.</text>
</comment>
<dbReference type="PANTHER" id="PTHR38340">
    <property type="entry name" value="S-LAYER PROTEIN"/>
    <property type="match status" value="1"/>
</dbReference>
<dbReference type="EMBL" id="JACJTU010000001">
    <property type="protein sequence ID" value="MBD2732538.1"/>
    <property type="molecule type" value="Genomic_DNA"/>
</dbReference>
<feature type="region of interest" description="Disordered" evidence="3">
    <location>
        <begin position="37"/>
        <end position="82"/>
    </location>
</feature>
<evidence type="ECO:0000256" key="1">
    <source>
        <dbReference type="ARBA" id="ARBA00004613"/>
    </source>
</evidence>
<dbReference type="InterPro" id="IPR018511">
    <property type="entry name" value="Hemolysin-typ_Ca-bd_CS"/>
</dbReference>
<dbReference type="SUPFAM" id="SSF51120">
    <property type="entry name" value="beta-Roll"/>
    <property type="match status" value="3"/>
</dbReference>
<comment type="subcellular location">
    <subcellularLocation>
        <location evidence="1">Secreted</location>
    </subcellularLocation>
</comment>
<dbReference type="Gene3D" id="2.60.120.380">
    <property type="match status" value="1"/>
</dbReference>
<evidence type="ECO:0000256" key="2">
    <source>
        <dbReference type="ARBA" id="ARBA00022525"/>
    </source>
</evidence>
<organism evidence="4 5">
    <name type="scientific">Nostoc paludosum FACHB-159</name>
    <dbReference type="NCBI Taxonomy" id="2692908"/>
    <lineage>
        <taxon>Bacteria</taxon>
        <taxon>Bacillati</taxon>
        <taxon>Cyanobacteriota</taxon>
        <taxon>Cyanophyceae</taxon>
        <taxon>Nostocales</taxon>
        <taxon>Nostocaceae</taxon>
        <taxon>Nostoc</taxon>
    </lineage>
</organism>
<dbReference type="InterPro" id="IPR001343">
    <property type="entry name" value="Hemolysn_Ca-bd"/>
</dbReference>
<dbReference type="PRINTS" id="PR00313">
    <property type="entry name" value="CABNDNGRPT"/>
</dbReference>